<gene>
    <name evidence="3" type="ORF">CSSPJE1EN1_LOCUS16370</name>
</gene>
<evidence type="ECO:0000313" key="3">
    <source>
        <dbReference type="EMBL" id="CAK9270892.1"/>
    </source>
</evidence>
<dbReference type="InterPro" id="IPR025659">
    <property type="entry name" value="Tubby-like_C"/>
</dbReference>
<dbReference type="SUPFAM" id="SSF54518">
    <property type="entry name" value="Tubby C-terminal domain-like"/>
    <property type="match status" value="1"/>
</dbReference>
<feature type="region of interest" description="Disordered" evidence="2">
    <location>
        <begin position="41"/>
        <end position="65"/>
    </location>
</feature>
<dbReference type="Proteomes" id="UP001497444">
    <property type="component" value="Chromosome 3"/>
</dbReference>
<organism evidence="3 4">
    <name type="scientific">Sphagnum jensenii</name>
    <dbReference type="NCBI Taxonomy" id="128206"/>
    <lineage>
        <taxon>Eukaryota</taxon>
        <taxon>Viridiplantae</taxon>
        <taxon>Streptophyta</taxon>
        <taxon>Embryophyta</taxon>
        <taxon>Bryophyta</taxon>
        <taxon>Sphagnophytina</taxon>
        <taxon>Sphagnopsida</taxon>
        <taxon>Sphagnales</taxon>
        <taxon>Sphagnaceae</taxon>
        <taxon>Sphagnum</taxon>
    </lineage>
</organism>
<sequence>MSYQANNNPGMQGGYFQTPNDFRAQNQVYASSGMQAPGSGYGAAQRVAGGSQGLGSRQGQAPGQGYVQVPNNLQAQNQGYAPGMQAPGSYTSPTGGGVGGGRGDPQGYGQEFASQGVVGSGQGYAQGGVGPQSAVGSDQRYGQGLGPAQAAAAAAAAAGAPGYAQEVGRGGQGYGRGGGMQGVGAQQGMQGGGGISNNAVVGPQYCLPQVSSFAVSRKGMSMSGGDWEIKDATGRTVFKVSGSVVTVRDKKFLKDPANTTLLRMQKKVGTQQ</sequence>
<proteinExistence type="inferred from homology"/>
<feature type="region of interest" description="Disordered" evidence="2">
    <location>
        <begin position="92"/>
        <end position="114"/>
    </location>
</feature>
<dbReference type="Gene3D" id="2.40.160.200">
    <property type="entry name" value="LURP1-related"/>
    <property type="match status" value="1"/>
</dbReference>
<evidence type="ECO:0000256" key="1">
    <source>
        <dbReference type="ARBA" id="ARBA00005437"/>
    </source>
</evidence>
<evidence type="ECO:0000256" key="2">
    <source>
        <dbReference type="SAM" id="MobiDB-lite"/>
    </source>
</evidence>
<evidence type="ECO:0000313" key="4">
    <source>
        <dbReference type="Proteomes" id="UP001497444"/>
    </source>
</evidence>
<dbReference type="InterPro" id="IPR007612">
    <property type="entry name" value="LOR"/>
</dbReference>
<keyword evidence="4" id="KW-1185">Reference proteome</keyword>
<reference evidence="3" key="1">
    <citation type="submission" date="2024-02" db="EMBL/GenBank/DDBJ databases">
        <authorList>
            <consortium name="ELIXIR-Norway"/>
            <consortium name="Elixir Norway"/>
        </authorList>
    </citation>
    <scope>NUCLEOTIDE SEQUENCE</scope>
</reference>
<name>A0ABP0WVL4_9BRYO</name>
<dbReference type="Pfam" id="PF04525">
    <property type="entry name" value="LOR"/>
    <property type="match status" value="1"/>
</dbReference>
<accession>A0ABP0WVL4</accession>
<protein>
    <submittedName>
        <fullName evidence="3">Uncharacterized protein</fullName>
    </submittedName>
</protein>
<comment type="similarity">
    <text evidence="1">Belongs to the LOR family.</text>
</comment>
<dbReference type="EMBL" id="OZ020098">
    <property type="protein sequence ID" value="CAK9270892.1"/>
    <property type="molecule type" value="Genomic_DNA"/>
</dbReference>
<dbReference type="InterPro" id="IPR038595">
    <property type="entry name" value="LOR_sf"/>
</dbReference>
<feature type="compositionally biased region" description="Gly residues" evidence="2">
    <location>
        <begin position="94"/>
        <end position="106"/>
    </location>
</feature>